<dbReference type="AlphaFoldDB" id="A0A2H1WIE9"/>
<sequence length="80" mass="8749">MCYVARVCDISIVGKPSIACNFPCKKHSIAESVATSALLCVPKHMSGGSQTHPQQRSIAYLYLFLKTLVYRNSSVTLDIS</sequence>
<evidence type="ECO:0000313" key="1">
    <source>
        <dbReference type="EMBL" id="SOQ52838.1"/>
    </source>
</evidence>
<proteinExistence type="predicted"/>
<dbReference type="EMBL" id="ODYU01008869">
    <property type="protein sequence ID" value="SOQ52838.1"/>
    <property type="molecule type" value="Genomic_DNA"/>
</dbReference>
<organism evidence="1">
    <name type="scientific">Spodoptera frugiperda</name>
    <name type="common">Fall armyworm</name>
    <dbReference type="NCBI Taxonomy" id="7108"/>
    <lineage>
        <taxon>Eukaryota</taxon>
        <taxon>Metazoa</taxon>
        <taxon>Ecdysozoa</taxon>
        <taxon>Arthropoda</taxon>
        <taxon>Hexapoda</taxon>
        <taxon>Insecta</taxon>
        <taxon>Pterygota</taxon>
        <taxon>Neoptera</taxon>
        <taxon>Endopterygota</taxon>
        <taxon>Lepidoptera</taxon>
        <taxon>Glossata</taxon>
        <taxon>Ditrysia</taxon>
        <taxon>Noctuoidea</taxon>
        <taxon>Noctuidae</taxon>
        <taxon>Amphipyrinae</taxon>
        <taxon>Spodoptera</taxon>
    </lineage>
</organism>
<reference evidence="1" key="1">
    <citation type="submission" date="2016-07" db="EMBL/GenBank/DDBJ databases">
        <authorList>
            <person name="Bretaudeau A."/>
        </authorList>
    </citation>
    <scope>NUCLEOTIDE SEQUENCE</scope>
    <source>
        <strain evidence="1">Rice</strain>
        <tissue evidence="1">Whole body</tissue>
    </source>
</reference>
<name>A0A2H1WIE9_SPOFR</name>
<gene>
    <name evidence="1" type="ORF">SFRICE_005309</name>
</gene>
<protein>
    <submittedName>
        <fullName evidence="1">SFRICE_005309</fullName>
    </submittedName>
</protein>
<accession>A0A2H1WIE9</accession>